<dbReference type="InterPro" id="IPR015943">
    <property type="entry name" value="WD40/YVTN_repeat-like_dom_sf"/>
</dbReference>
<dbReference type="Proteomes" id="UP001157974">
    <property type="component" value="Unassembled WGS sequence"/>
</dbReference>
<dbReference type="SUPFAM" id="SSF50978">
    <property type="entry name" value="WD40 repeat-like"/>
    <property type="match status" value="1"/>
</dbReference>
<dbReference type="InterPro" id="IPR049546">
    <property type="entry name" value="WDR54_beta_prop"/>
</dbReference>
<keyword evidence="3" id="KW-1185">Reference proteome</keyword>
<name>A0AAV8UV61_9RHOD</name>
<proteinExistence type="predicted"/>
<dbReference type="Pfam" id="PF21031">
    <property type="entry name" value="WDR54"/>
    <property type="match status" value="1"/>
</dbReference>
<reference evidence="2 3" key="1">
    <citation type="journal article" date="2023" name="Nat. Commun.">
        <title>Origin of minicircular mitochondrial genomes in red algae.</title>
        <authorList>
            <person name="Lee Y."/>
            <person name="Cho C.H."/>
            <person name="Lee Y.M."/>
            <person name="Park S.I."/>
            <person name="Yang J.H."/>
            <person name="West J.A."/>
            <person name="Bhattacharya D."/>
            <person name="Yoon H.S."/>
        </authorList>
    </citation>
    <scope>NUCLEOTIDE SEQUENCE [LARGE SCALE GENOMIC DNA]</scope>
    <source>
        <strain evidence="2 3">CCMP1338</strain>
        <tissue evidence="2">Whole cell</tissue>
    </source>
</reference>
<evidence type="ECO:0000313" key="2">
    <source>
        <dbReference type="EMBL" id="KAJ8905458.1"/>
    </source>
</evidence>
<evidence type="ECO:0000313" key="3">
    <source>
        <dbReference type="Proteomes" id="UP001157974"/>
    </source>
</evidence>
<dbReference type="AlphaFoldDB" id="A0AAV8UV61"/>
<organism evidence="2 3">
    <name type="scientific">Rhodosorus marinus</name>
    <dbReference type="NCBI Taxonomy" id="101924"/>
    <lineage>
        <taxon>Eukaryota</taxon>
        <taxon>Rhodophyta</taxon>
        <taxon>Stylonematophyceae</taxon>
        <taxon>Stylonematales</taxon>
        <taxon>Stylonemataceae</taxon>
        <taxon>Rhodosorus</taxon>
    </lineage>
</organism>
<dbReference type="InterPro" id="IPR036322">
    <property type="entry name" value="WD40_repeat_dom_sf"/>
</dbReference>
<dbReference type="Gene3D" id="2.130.10.10">
    <property type="entry name" value="YVTN repeat-like/Quinoprotein amine dehydrogenase"/>
    <property type="match status" value="1"/>
</dbReference>
<comment type="caution">
    <text evidence="2">The sequence shown here is derived from an EMBL/GenBank/DDBJ whole genome shotgun (WGS) entry which is preliminary data.</text>
</comment>
<protein>
    <recommendedName>
        <fullName evidence="1">WD repeat-containing protein 54 beta-propeller domain-containing protein</fullName>
    </recommendedName>
</protein>
<dbReference type="EMBL" id="JAMWBK010000004">
    <property type="protein sequence ID" value="KAJ8905458.1"/>
    <property type="molecule type" value="Genomic_DNA"/>
</dbReference>
<accession>A0AAV8UV61</accession>
<evidence type="ECO:0000259" key="1">
    <source>
        <dbReference type="Pfam" id="PF21031"/>
    </source>
</evidence>
<feature type="domain" description="WD repeat-containing protein 54 beta-propeller" evidence="1">
    <location>
        <begin position="52"/>
        <end position="281"/>
    </location>
</feature>
<sequence length="331" mass="35729">MPWEKAQLIELQADATPGLWYGNLTGDGRGGLAFGSGRYVHLSPKKRNVFSKLEQMSVKARAHVSFAHFWSVFLTTEPILFVAVETVPPSIEIFREDQVTGSYQRVQTTDLGRAHKNSAVTAMGTISSAKGAQLAVALSSGSMVVFSKEGDSLKTVCTLTDLESPVCSVTGDATMHRGLVAASDESGKIAVWEEKSPSQFGLVFLTSLDSNYASALGLCGALLFAGSFSGKLFLYEVDDRRLDQEVITNTRCITAIDAHTTGDMVLVAGEDCRASIFNVPMQSRQQMKLVFSVCVNGIITGAAFTCEEPESLDISLSVVERHYIVQYALSS</sequence>
<gene>
    <name evidence="2" type="ORF">NDN08_001965</name>
</gene>